<keyword evidence="1" id="KW-0812">Transmembrane</keyword>
<accession>A0A1D2V9X2</accession>
<dbReference type="Proteomes" id="UP000095038">
    <property type="component" value="Unassembled WGS sequence"/>
</dbReference>
<reference evidence="3" key="1">
    <citation type="submission" date="2016-05" db="EMBL/GenBank/DDBJ databases">
        <title>Comparative genomics of biotechnologically important yeasts.</title>
        <authorList>
            <consortium name="DOE Joint Genome Institute"/>
            <person name="Riley R."/>
            <person name="Haridas S."/>
            <person name="Wolfe K.H."/>
            <person name="Lopes M.R."/>
            <person name="Hittinger C.T."/>
            <person name="Goker M."/>
            <person name="Salamov A."/>
            <person name="Wisecaver J."/>
            <person name="Long T.M."/>
            <person name="Aerts A.L."/>
            <person name="Barry K."/>
            <person name="Choi C."/>
            <person name="Clum A."/>
            <person name="Coughlan A.Y."/>
            <person name="Deshpande S."/>
            <person name="Douglass A.P."/>
            <person name="Hanson S.J."/>
            <person name="Klenk H.-P."/>
            <person name="Labutti K."/>
            <person name="Lapidus A."/>
            <person name="Lindquist E."/>
            <person name="Lipzen A."/>
            <person name="Meier-Kolthoff J.P."/>
            <person name="Ohm R.A."/>
            <person name="Otillar R.P."/>
            <person name="Pangilinan J."/>
            <person name="Peng Y."/>
            <person name="Rokas A."/>
            <person name="Rosa C.A."/>
            <person name="Scheuner C."/>
            <person name="Sibirny A.A."/>
            <person name="Slot J.C."/>
            <person name="Stielow J.B."/>
            <person name="Sun H."/>
            <person name="Kurtzman C.P."/>
            <person name="Blackwell M."/>
            <person name="Grigoriev I.V."/>
            <person name="Jeffries T.W."/>
        </authorList>
    </citation>
    <scope>NUCLEOTIDE SEQUENCE [LARGE SCALE GENOMIC DNA]</scope>
    <source>
        <strain evidence="3">DSM 1968</strain>
    </source>
</reference>
<protein>
    <submittedName>
        <fullName evidence="2">Uncharacterized protein</fullName>
    </submittedName>
</protein>
<dbReference type="GeneID" id="30968424"/>
<feature type="transmembrane region" description="Helical" evidence="1">
    <location>
        <begin position="35"/>
        <end position="54"/>
    </location>
</feature>
<evidence type="ECO:0000256" key="1">
    <source>
        <dbReference type="SAM" id="Phobius"/>
    </source>
</evidence>
<proteinExistence type="predicted"/>
<keyword evidence="3" id="KW-1185">Reference proteome</keyword>
<evidence type="ECO:0000313" key="3">
    <source>
        <dbReference type="Proteomes" id="UP000095038"/>
    </source>
</evidence>
<keyword evidence="1" id="KW-1133">Transmembrane helix</keyword>
<name>A0A1D2V9X2_9ASCO</name>
<dbReference type="EMBL" id="KV454493">
    <property type="protein sequence ID" value="ODV58263.1"/>
    <property type="molecule type" value="Genomic_DNA"/>
</dbReference>
<organism evidence="2 3">
    <name type="scientific">Ascoidea rubescens DSM 1968</name>
    <dbReference type="NCBI Taxonomy" id="1344418"/>
    <lineage>
        <taxon>Eukaryota</taxon>
        <taxon>Fungi</taxon>
        <taxon>Dikarya</taxon>
        <taxon>Ascomycota</taxon>
        <taxon>Saccharomycotina</taxon>
        <taxon>Saccharomycetes</taxon>
        <taxon>Ascoideaceae</taxon>
        <taxon>Ascoidea</taxon>
    </lineage>
</organism>
<dbReference type="InParanoid" id="A0A1D2V9X2"/>
<evidence type="ECO:0000313" key="2">
    <source>
        <dbReference type="EMBL" id="ODV58263.1"/>
    </source>
</evidence>
<sequence length="69" mass="7701">MVPPADTHYHSIVFLKAFAANTPQSKSAIKILLKLIYMFKLLLGSSLIGCFSQLNLVQQPKVHPLDQVH</sequence>
<dbReference type="AlphaFoldDB" id="A0A1D2V9X2"/>
<dbReference type="RefSeq" id="XP_020044570.1">
    <property type="nucleotide sequence ID" value="XM_020194788.1"/>
</dbReference>
<keyword evidence="1" id="KW-0472">Membrane</keyword>
<gene>
    <name evidence="2" type="ORF">ASCRUDRAFT_82858</name>
</gene>